<keyword evidence="12" id="KW-1185">Reference proteome</keyword>
<protein>
    <recommendedName>
        <fullName evidence="3 9">Chromatin modification-related protein EAF6</fullName>
    </recommendedName>
</protein>
<evidence type="ECO:0000256" key="6">
    <source>
        <dbReference type="ARBA" id="ARBA00023054"/>
    </source>
</evidence>
<accession>A0AAN8N4T2</accession>
<evidence type="ECO:0000256" key="4">
    <source>
        <dbReference type="ARBA" id="ARBA00022853"/>
    </source>
</evidence>
<sequence length="236" mass="25960">MFVREWSLWALPSLATAPSNLHLVSKLSHHRVDITPLVRLHRQPKEFRSERVMGAVGTPSSSGPMASAASRDQYETLRKQLRDLIAKKKHSDKLLETLEDHIYKYETTYLEETQNGNIVRGFDNYIKGTVARRRANITDQDRIFSSSSYSYMKSREEGSNGGTPSGSVPPESATSASTPGFSKGGSNSALLKKSASALKKKRKGGAVDDDSDSPSEIDTPGPKRVRISFSGQNSDK</sequence>
<dbReference type="GO" id="GO:0005634">
    <property type="term" value="C:nucleus"/>
    <property type="evidence" value="ECO:0007669"/>
    <property type="project" value="UniProtKB-SubCell"/>
</dbReference>
<gene>
    <name evidence="11" type="ORF">TWF718_006271</name>
</gene>
<feature type="region of interest" description="Disordered" evidence="10">
    <location>
        <begin position="152"/>
        <end position="236"/>
    </location>
</feature>
<dbReference type="Proteomes" id="UP001313282">
    <property type="component" value="Unassembled WGS sequence"/>
</dbReference>
<dbReference type="GO" id="GO:0006281">
    <property type="term" value="P:DNA repair"/>
    <property type="evidence" value="ECO:0007669"/>
    <property type="project" value="UniProtKB-UniRule"/>
</dbReference>
<dbReference type="AlphaFoldDB" id="A0AAN8N4T2"/>
<evidence type="ECO:0000256" key="2">
    <source>
        <dbReference type="ARBA" id="ARBA00010916"/>
    </source>
</evidence>
<evidence type="ECO:0000256" key="3">
    <source>
        <dbReference type="ARBA" id="ARBA00018504"/>
    </source>
</evidence>
<keyword evidence="5 9" id="KW-0805">Transcription regulation</keyword>
<keyword evidence="6" id="KW-0175">Coiled coil</keyword>
<keyword evidence="9" id="KW-0234">DNA repair</keyword>
<comment type="subcellular location">
    <subcellularLocation>
        <location evidence="1 9">Nucleus</location>
    </subcellularLocation>
</comment>
<dbReference type="GO" id="GO:0006325">
    <property type="term" value="P:chromatin organization"/>
    <property type="evidence" value="ECO:0007669"/>
    <property type="project" value="UniProtKB-KW"/>
</dbReference>
<evidence type="ECO:0000256" key="10">
    <source>
        <dbReference type="SAM" id="MobiDB-lite"/>
    </source>
</evidence>
<evidence type="ECO:0000256" key="5">
    <source>
        <dbReference type="ARBA" id="ARBA00023015"/>
    </source>
</evidence>
<feature type="compositionally biased region" description="Low complexity" evidence="10">
    <location>
        <begin position="188"/>
        <end position="197"/>
    </location>
</feature>
<keyword evidence="4 9" id="KW-0156">Chromatin regulator</keyword>
<dbReference type="Pfam" id="PF09340">
    <property type="entry name" value="NuA4"/>
    <property type="match status" value="1"/>
</dbReference>
<evidence type="ECO:0000256" key="9">
    <source>
        <dbReference type="RuleBase" id="RU368022"/>
    </source>
</evidence>
<comment type="caution">
    <text evidence="11">The sequence shown here is derived from an EMBL/GenBank/DDBJ whole genome shotgun (WGS) entry which is preliminary data.</text>
</comment>
<dbReference type="PANTHER" id="PTHR13476">
    <property type="entry name" value="CHROMATIN MODIFICATION-RELATED PROTEIN MEAF6"/>
    <property type="match status" value="1"/>
</dbReference>
<evidence type="ECO:0000313" key="11">
    <source>
        <dbReference type="EMBL" id="KAK6348478.1"/>
    </source>
</evidence>
<comment type="subunit">
    <text evidence="9">Component of the NuA4 histone acetyltransferase complex.</text>
</comment>
<organism evidence="11 12">
    <name type="scientific">Orbilia javanica</name>
    <dbReference type="NCBI Taxonomy" id="47235"/>
    <lineage>
        <taxon>Eukaryota</taxon>
        <taxon>Fungi</taxon>
        <taxon>Dikarya</taxon>
        <taxon>Ascomycota</taxon>
        <taxon>Pezizomycotina</taxon>
        <taxon>Orbiliomycetes</taxon>
        <taxon>Orbiliales</taxon>
        <taxon>Orbiliaceae</taxon>
        <taxon>Orbilia</taxon>
    </lineage>
</organism>
<keyword evidence="9" id="KW-0227">DNA damage</keyword>
<reference evidence="11 12" key="1">
    <citation type="submission" date="2019-10" db="EMBL/GenBank/DDBJ databases">
        <authorList>
            <person name="Palmer J.M."/>
        </authorList>
    </citation>
    <scope>NUCLEOTIDE SEQUENCE [LARGE SCALE GENOMIC DNA]</scope>
    <source>
        <strain evidence="11 12">TWF718</strain>
    </source>
</reference>
<feature type="compositionally biased region" description="Polar residues" evidence="10">
    <location>
        <begin position="172"/>
        <end position="187"/>
    </location>
</feature>
<evidence type="ECO:0000256" key="1">
    <source>
        <dbReference type="ARBA" id="ARBA00004123"/>
    </source>
</evidence>
<dbReference type="EMBL" id="JAVHNR010000003">
    <property type="protein sequence ID" value="KAK6348478.1"/>
    <property type="molecule type" value="Genomic_DNA"/>
</dbReference>
<evidence type="ECO:0000313" key="12">
    <source>
        <dbReference type="Proteomes" id="UP001313282"/>
    </source>
</evidence>
<proteinExistence type="inferred from homology"/>
<comment type="similarity">
    <text evidence="2 9">Belongs to the EAF6 family.</text>
</comment>
<dbReference type="GO" id="GO:0035267">
    <property type="term" value="C:NuA4 histone acetyltransferase complex"/>
    <property type="evidence" value="ECO:0007669"/>
    <property type="project" value="UniProtKB-UniRule"/>
</dbReference>
<evidence type="ECO:0000256" key="7">
    <source>
        <dbReference type="ARBA" id="ARBA00023163"/>
    </source>
</evidence>
<name>A0AAN8N4T2_9PEZI</name>
<evidence type="ECO:0000256" key="8">
    <source>
        <dbReference type="ARBA" id="ARBA00023242"/>
    </source>
</evidence>
<comment type="function">
    <text evidence="9">Component of the NuA4 histone acetyltransferase complex which is involved in transcriptional activation of selected genes principally by acetylation of nucleosomal histone H4 and H2A. The NuA4 complex is also involved in DNA repair.</text>
</comment>
<dbReference type="InterPro" id="IPR015418">
    <property type="entry name" value="Eaf6"/>
</dbReference>
<keyword evidence="7 9" id="KW-0804">Transcription</keyword>
<keyword evidence="8 9" id="KW-0539">Nucleus</keyword>